<dbReference type="STRING" id="1411621.AUC43_18195"/>
<dbReference type="InterPro" id="IPR000782">
    <property type="entry name" value="FAS1_domain"/>
</dbReference>
<feature type="signal peptide" evidence="1">
    <location>
        <begin position="1"/>
        <end position="22"/>
    </location>
</feature>
<evidence type="ECO:0000313" key="3">
    <source>
        <dbReference type="EMBL" id="ALW86839.1"/>
    </source>
</evidence>
<sequence length="331" mass="34324">MKKNYQLLPTLALSLFLLGGCAKNEEVAPSITNIAVANPDFQTLEDAAIRGNVALLLGNKNPNDGGNYTVFAPTNAAFARLGLTSAQDLTGLQQPFLRNTLFYHVFSGTLPGSALTPGSSSASALAGLQRRIIRRADNSLYVNGSKILGTDVRASNGLIHPIDKVLLATGADVLNSALALNNGDVFVKPELTFLVEAVLYCNLAGALTATPGSAPITVFAPTDQAFKDLGVLLNVPLNHPKDIRKLPVSVVTSVLLNHVVGGAQGSKFTSELPESTTVLSAGGAPVVLGAFNNGVLTVKGGGNGTNVANMVIPDVQCTNGVVHVIDRVLLP</sequence>
<dbReference type="SMART" id="SM00554">
    <property type="entry name" value="FAS1"/>
    <property type="match status" value="2"/>
</dbReference>
<dbReference type="SUPFAM" id="SSF82153">
    <property type="entry name" value="FAS1 domain"/>
    <property type="match status" value="2"/>
</dbReference>
<name>A0A0U4BTT4_9BACT</name>
<proteinExistence type="predicted"/>
<dbReference type="InterPro" id="IPR036378">
    <property type="entry name" value="FAS1_dom_sf"/>
</dbReference>
<dbReference type="Pfam" id="PF02469">
    <property type="entry name" value="Fasciclin"/>
    <property type="match status" value="2"/>
</dbReference>
<dbReference type="EMBL" id="CP013909">
    <property type="protein sequence ID" value="ALW86839.1"/>
    <property type="molecule type" value="Genomic_DNA"/>
</dbReference>
<feature type="chain" id="PRO_5006847293" evidence="1">
    <location>
        <begin position="23"/>
        <end position="331"/>
    </location>
</feature>
<organism evidence="3 4">
    <name type="scientific">Hymenobacter sedentarius</name>
    <dbReference type="NCBI Taxonomy" id="1411621"/>
    <lineage>
        <taxon>Bacteria</taxon>
        <taxon>Pseudomonadati</taxon>
        <taxon>Bacteroidota</taxon>
        <taxon>Cytophagia</taxon>
        <taxon>Cytophagales</taxon>
        <taxon>Hymenobacteraceae</taxon>
        <taxon>Hymenobacter</taxon>
    </lineage>
</organism>
<feature type="domain" description="FAS1" evidence="2">
    <location>
        <begin position="178"/>
        <end position="329"/>
    </location>
</feature>
<evidence type="ECO:0000256" key="1">
    <source>
        <dbReference type="SAM" id="SignalP"/>
    </source>
</evidence>
<reference evidence="3 4" key="1">
    <citation type="submission" date="2015-12" db="EMBL/GenBank/DDBJ databases">
        <authorList>
            <person name="Shamseldin A."/>
            <person name="Moawad H."/>
            <person name="Abd El-Rahim W.M."/>
            <person name="Sadowsky M.J."/>
        </authorList>
    </citation>
    <scope>NUCLEOTIDE SEQUENCE [LARGE SCALE GENOMIC DNA]</scope>
    <source>
        <strain evidence="3 4">DG5B</strain>
    </source>
</reference>
<keyword evidence="1" id="KW-0732">Signal</keyword>
<dbReference type="GO" id="GO:0005615">
    <property type="term" value="C:extracellular space"/>
    <property type="evidence" value="ECO:0007669"/>
    <property type="project" value="TreeGrafter"/>
</dbReference>
<evidence type="ECO:0000313" key="4">
    <source>
        <dbReference type="Proteomes" id="UP000059542"/>
    </source>
</evidence>
<gene>
    <name evidence="3" type="ORF">AUC43_18195</name>
</gene>
<keyword evidence="4" id="KW-1185">Reference proteome</keyword>
<dbReference type="Gene3D" id="2.30.180.10">
    <property type="entry name" value="FAS1 domain"/>
    <property type="match status" value="2"/>
</dbReference>
<dbReference type="PANTHER" id="PTHR10900">
    <property type="entry name" value="PERIOSTIN-RELATED"/>
    <property type="match status" value="1"/>
</dbReference>
<evidence type="ECO:0000259" key="2">
    <source>
        <dbReference type="PROSITE" id="PS50213"/>
    </source>
</evidence>
<dbReference type="AlphaFoldDB" id="A0A0U4BTT4"/>
<accession>A0A0U4BTT4</accession>
<protein>
    <submittedName>
        <fullName evidence="3">Fasciclin</fullName>
    </submittedName>
</protein>
<dbReference type="PROSITE" id="PS50213">
    <property type="entry name" value="FAS1"/>
    <property type="match status" value="2"/>
</dbReference>
<dbReference type="OrthoDB" id="1119934at2"/>
<dbReference type="KEGG" id="hyg:AUC43_18195"/>
<feature type="domain" description="FAS1" evidence="2">
    <location>
        <begin position="28"/>
        <end position="166"/>
    </location>
</feature>
<dbReference type="Proteomes" id="UP000059542">
    <property type="component" value="Chromosome"/>
</dbReference>
<dbReference type="InterPro" id="IPR050904">
    <property type="entry name" value="Adhesion/Biosynth-related"/>
</dbReference>
<dbReference type="PANTHER" id="PTHR10900:SF77">
    <property type="entry name" value="FI19380P1"/>
    <property type="match status" value="1"/>
</dbReference>
<dbReference type="PROSITE" id="PS51257">
    <property type="entry name" value="PROKAR_LIPOPROTEIN"/>
    <property type="match status" value="1"/>
</dbReference>